<gene>
    <name evidence="9" type="ORF">CLEI1391_LOCUS5222</name>
</gene>
<dbReference type="EMBL" id="HBFB01009234">
    <property type="protein sequence ID" value="CAD8672374.1"/>
    <property type="molecule type" value="Transcribed_RNA"/>
</dbReference>
<keyword evidence="4 5" id="KW-0067">ATP-binding</keyword>
<dbReference type="FunFam" id="3.30.300.30:FF:000004">
    <property type="entry name" value="Acetyl-coenzyme A synthetase"/>
    <property type="match status" value="1"/>
</dbReference>
<dbReference type="PANTHER" id="PTHR24095:SF14">
    <property type="entry name" value="ACETYL-COENZYME A SYNTHETASE 1"/>
    <property type="match status" value="1"/>
</dbReference>
<comment type="catalytic activity">
    <reaction evidence="5">
        <text>acetate + ATP + CoA = acetyl-CoA + AMP + diphosphate</text>
        <dbReference type="Rhea" id="RHEA:23176"/>
        <dbReference type="ChEBI" id="CHEBI:30089"/>
        <dbReference type="ChEBI" id="CHEBI:30616"/>
        <dbReference type="ChEBI" id="CHEBI:33019"/>
        <dbReference type="ChEBI" id="CHEBI:57287"/>
        <dbReference type="ChEBI" id="CHEBI:57288"/>
        <dbReference type="ChEBI" id="CHEBI:456215"/>
        <dbReference type="EC" id="6.2.1.1"/>
    </reaction>
</comment>
<dbReference type="GO" id="GO:0016208">
    <property type="term" value="F:AMP binding"/>
    <property type="evidence" value="ECO:0007669"/>
    <property type="project" value="InterPro"/>
</dbReference>
<dbReference type="InterPro" id="IPR042099">
    <property type="entry name" value="ANL_N_sf"/>
</dbReference>
<feature type="domain" description="AMP-binding enzyme C-terminal" evidence="7">
    <location>
        <begin position="557"/>
        <end position="635"/>
    </location>
</feature>
<evidence type="ECO:0000256" key="4">
    <source>
        <dbReference type="ARBA" id="ARBA00022840"/>
    </source>
</evidence>
<dbReference type="InterPro" id="IPR045851">
    <property type="entry name" value="AMP-bd_C_sf"/>
</dbReference>
<name>A0A7S0RB14_9CHLO</name>
<proteinExistence type="inferred from homology"/>
<dbReference type="InterPro" id="IPR025110">
    <property type="entry name" value="AMP-bd_C"/>
</dbReference>
<dbReference type="GO" id="GO:0005524">
    <property type="term" value="F:ATP binding"/>
    <property type="evidence" value="ECO:0007669"/>
    <property type="project" value="UniProtKB-UniRule"/>
</dbReference>
<dbReference type="InterPro" id="IPR032387">
    <property type="entry name" value="ACAS_N"/>
</dbReference>
<dbReference type="FunFam" id="3.40.50.12780:FF:000001">
    <property type="entry name" value="Acetyl-coenzyme A synthetase"/>
    <property type="match status" value="1"/>
</dbReference>
<sequence length="673" mass="74374">MNRLDVLSRQLTAGLAVEAPSSGTGKDRKSWIASKADYERLYKWSVEDPQGFWAQHANDFYWQQKWVDSHMSYNLDVSKGPVKVEWFKGGKTNLSFNCLDRWVASGRGSAPCFLWEGNEPGQQRSMTYEQVMSETCRVANWLKLQGVKKGDAVTIYMSMVPELPIAMLACVRIGAVHSVVFGGFSADSLASRIVDCKGDVVITCSGAARGNKKALGLKAIVDSACQQASKGGHTVKRVLVLEDPCLPRKDTPWVPGRDVWWADEVPRSSHYCAPEWLDSEDRSFLLYTSGSTGKPKGVVHTTGGYMVGTAVTSRYYFDLQPGDIYFSTADCGWITGHSYLTYGPLLNGVTCVLFGGVPNYPDASRLWQLCDKYKPRVLYTAPTLLRGLLQQGDKWLKGYDLSSLQVLGSVGEPIGEQAWHWFRDNVGKGRVPTVVDTWWQTETGMHMISPFPGGWCAPKASCAQLPFFGVQPVVLTPEGTEMTGPGEGILCMKAPWPAMARTLHGDHDRFEATYFAAFKGYYFTGDGCRRDEDGHLWITGRVDDVINVSGHRIGTAEVESALTEHEMCAEAAVIGVDHAVKGQSIYAYVTLKENAKQDEAMRNVLRDHVRAVIGPFAVPDVIHWAPGLPKTRSGKIMRRVLRKIAMKQEHELGDISTLAEPTVVSTLINLRGV</sequence>
<dbReference type="Pfam" id="PF16177">
    <property type="entry name" value="ACAS_N"/>
    <property type="match status" value="1"/>
</dbReference>
<dbReference type="GO" id="GO:0003987">
    <property type="term" value="F:acetate-CoA ligase activity"/>
    <property type="evidence" value="ECO:0007669"/>
    <property type="project" value="UniProtKB-UniRule"/>
</dbReference>
<dbReference type="EC" id="6.2.1.1" evidence="5"/>
<dbReference type="PROSITE" id="PS00455">
    <property type="entry name" value="AMP_BINDING"/>
    <property type="match status" value="1"/>
</dbReference>
<keyword evidence="3 5" id="KW-0547">Nucleotide-binding</keyword>
<dbReference type="Gene3D" id="3.40.50.12780">
    <property type="entry name" value="N-terminal domain of ligase-like"/>
    <property type="match status" value="1"/>
</dbReference>
<feature type="domain" description="AMP-dependent synthetase/ligase" evidence="6">
    <location>
        <begin position="104"/>
        <end position="496"/>
    </location>
</feature>
<dbReference type="NCBIfam" id="NF001208">
    <property type="entry name" value="PRK00174.1"/>
    <property type="match status" value="1"/>
</dbReference>
<accession>A0A7S0RB14</accession>
<comment type="similarity">
    <text evidence="1 5">Belongs to the ATP-dependent AMP-binding enzyme family.</text>
</comment>
<feature type="domain" description="Acetyl-coenzyme A synthetase N-terminal" evidence="8">
    <location>
        <begin position="38"/>
        <end position="98"/>
    </location>
</feature>
<dbReference type="InterPro" id="IPR000873">
    <property type="entry name" value="AMP-dep_synth/lig_dom"/>
</dbReference>
<dbReference type="PANTHER" id="PTHR24095">
    <property type="entry name" value="ACETYL-COENZYME A SYNTHETASE"/>
    <property type="match status" value="1"/>
</dbReference>
<dbReference type="AlphaFoldDB" id="A0A7S0RB14"/>
<evidence type="ECO:0000259" key="6">
    <source>
        <dbReference type="Pfam" id="PF00501"/>
    </source>
</evidence>
<reference evidence="9" key="1">
    <citation type="submission" date="2021-01" db="EMBL/GenBank/DDBJ databases">
        <authorList>
            <person name="Corre E."/>
            <person name="Pelletier E."/>
            <person name="Niang G."/>
            <person name="Scheremetjew M."/>
            <person name="Finn R."/>
            <person name="Kale V."/>
            <person name="Holt S."/>
            <person name="Cochrane G."/>
            <person name="Meng A."/>
            <person name="Brown T."/>
            <person name="Cohen L."/>
        </authorList>
    </citation>
    <scope>NUCLEOTIDE SEQUENCE</scope>
    <source>
        <strain evidence="9">SAG 11-49</strain>
    </source>
</reference>
<evidence type="ECO:0000256" key="2">
    <source>
        <dbReference type="ARBA" id="ARBA00022598"/>
    </source>
</evidence>
<evidence type="ECO:0000256" key="5">
    <source>
        <dbReference type="RuleBase" id="RU361147"/>
    </source>
</evidence>
<dbReference type="Gene3D" id="3.30.300.30">
    <property type="match status" value="1"/>
</dbReference>
<dbReference type="CDD" id="cd05966">
    <property type="entry name" value="ACS"/>
    <property type="match status" value="1"/>
</dbReference>
<evidence type="ECO:0000256" key="3">
    <source>
        <dbReference type="ARBA" id="ARBA00022741"/>
    </source>
</evidence>
<organism evidence="9">
    <name type="scientific">Chlamydomonas leiostraca</name>
    <dbReference type="NCBI Taxonomy" id="1034604"/>
    <lineage>
        <taxon>Eukaryota</taxon>
        <taxon>Viridiplantae</taxon>
        <taxon>Chlorophyta</taxon>
        <taxon>core chlorophytes</taxon>
        <taxon>Chlorophyceae</taxon>
        <taxon>CS clade</taxon>
        <taxon>Chlamydomonadales</taxon>
        <taxon>Chlamydomonadaceae</taxon>
        <taxon>Chlamydomonas</taxon>
    </lineage>
</organism>
<evidence type="ECO:0000259" key="7">
    <source>
        <dbReference type="Pfam" id="PF13193"/>
    </source>
</evidence>
<dbReference type="NCBIfam" id="TIGR02188">
    <property type="entry name" value="Ac_CoA_lig_AcsA"/>
    <property type="match status" value="1"/>
</dbReference>
<dbReference type="InterPro" id="IPR020845">
    <property type="entry name" value="AMP-binding_CS"/>
</dbReference>
<protein>
    <recommendedName>
        <fullName evidence="5">Acetyl-coenzyme A synthetase</fullName>
        <ecNumber evidence="5">6.2.1.1</ecNumber>
    </recommendedName>
</protein>
<dbReference type="SUPFAM" id="SSF56801">
    <property type="entry name" value="Acetyl-CoA synthetase-like"/>
    <property type="match status" value="1"/>
</dbReference>
<dbReference type="Pfam" id="PF00501">
    <property type="entry name" value="AMP-binding"/>
    <property type="match status" value="1"/>
</dbReference>
<evidence type="ECO:0000313" key="9">
    <source>
        <dbReference type="EMBL" id="CAD8672374.1"/>
    </source>
</evidence>
<dbReference type="InterPro" id="IPR011904">
    <property type="entry name" value="Ac_CoA_lig"/>
</dbReference>
<dbReference type="Pfam" id="PF13193">
    <property type="entry name" value="AMP-binding_C"/>
    <property type="match status" value="1"/>
</dbReference>
<dbReference type="GO" id="GO:0019427">
    <property type="term" value="P:acetyl-CoA biosynthetic process from acetate"/>
    <property type="evidence" value="ECO:0007669"/>
    <property type="project" value="InterPro"/>
</dbReference>
<evidence type="ECO:0000259" key="8">
    <source>
        <dbReference type="Pfam" id="PF16177"/>
    </source>
</evidence>
<keyword evidence="2 5" id="KW-0436">Ligase</keyword>
<evidence type="ECO:0000256" key="1">
    <source>
        <dbReference type="ARBA" id="ARBA00006432"/>
    </source>
</evidence>